<feature type="compositionally biased region" description="Basic and acidic residues" evidence="1">
    <location>
        <begin position="302"/>
        <end position="333"/>
    </location>
</feature>
<feature type="region of interest" description="Disordered" evidence="1">
    <location>
        <begin position="154"/>
        <end position="376"/>
    </location>
</feature>
<feature type="non-terminal residue" evidence="2">
    <location>
        <position position="1"/>
    </location>
</feature>
<feature type="non-terminal residue" evidence="2">
    <location>
        <position position="376"/>
    </location>
</feature>
<feature type="compositionally biased region" description="Basic and acidic residues" evidence="1">
    <location>
        <begin position="154"/>
        <end position="182"/>
    </location>
</feature>
<accession>A0A6J4VL82</accession>
<feature type="compositionally biased region" description="Basic and acidic residues" evidence="1">
    <location>
        <begin position="190"/>
        <end position="208"/>
    </location>
</feature>
<feature type="compositionally biased region" description="Basic and acidic residues" evidence="1">
    <location>
        <begin position="17"/>
        <end position="41"/>
    </location>
</feature>
<feature type="compositionally biased region" description="Basic residues" evidence="1">
    <location>
        <begin position="219"/>
        <end position="230"/>
    </location>
</feature>
<dbReference type="EMBL" id="CADCWF010000346">
    <property type="protein sequence ID" value="CAA9581271.1"/>
    <property type="molecule type" value="Genomic_DNA"/>
</dbReference>
<reference evidence="2" key="1">
    <citation type="submission" date="2020-02" db="EMBL/GenBank/DDBJ databases">
        <authorList>
            <person name="Meier V. D."/>
        </authorList>
    </citation>
    <scope>NUCLEOTIDE SEQUENCE</scope>
    <source>
        <strain evidence="2">AVDCRST_MAG59</strain>
    </source>
</reference>
<sequence>DNHQEGARRLALGARAQRSDGDRPWRLGRDSGGDACRRWRADQGCLHLRQPGRRPRLDLGPRPGSDRPPGGDAQRRDGLPGERAGEPGRRRARYPPVRRGRGENHLHHLLRLHGPDDQRRRKLSRDRLRPHLRLQDRRERRYRLRQDRGAALRLRPDCGRDDGVEPDWLRRRLPHPRGDPRHQRLHSRRPRDESRGDRPRRLDEHLVRPPEGAAGCRSAARRRRRRHRPAPGHPRSAAGGRSPRRLRRRLQRRHGHDRPGRGPDQPDLALGGLLHRHRPEGAGRHLGTDPVLGRLAGRPGRPRPDRADGAGRRPGDGRGRDRPVQERRGNDLHRLHRPHQRPVRPGARPYRHGDDRRRTARDELVRRRRRGRDPVV</sequence>
<proteinExistence type="predicted"/>
<evidence type="ECO:0000313" key="2">
    <source>
        <dbReference type="EMBL" id="CAA9581271.1"/>
    </source>
</evidence>
<evidence type="ECO:0000256" key="1">
    <source>
        <dbReference type="SAM" id="MobiDB-lite"/>
    </source>
</evidence>
<feature type="compositionally biased region" description="Basic and acidic residues" evidence="1">
    <location>
        <begin position="73"/>
        <end position="89"/>
    </location>
</feature>
<organism evidence="2">
    <name type="scientific">uncultured Thermomicrobiales bacterium</name>
    <dbReference type="NCBI Taxonomy" id="1645740"/>
    <lineage>
        <taxon>Bacteria</taxon>
        <taxon>Pseudomonadati</taxon>
        <taxon>Thermomicrobiota</taxon>
        <taxon>Thermomicrobia</taxon>
        <taxon>Thermomicrobiales</taxon>
        <taxon>environmental samples</taxon>
    </lineage>
</organism>
<name>A0A6J4VL82_9BACT</name>
<gene>
    <name evidence="2" type="ORF">AVDCRST_MAG59-4801</name>
</gene>
<feature type="compositionally biased region" description="Basic and acidic residues" evidence="1">
    <location>
        <begin position="113"/>
        <end position="132"/>
    </location>
</feature>
<feature type="compositionally biased region" description="Basic residues" evidence="1">
    <location>
        <begin position="90"/>
        <end position="99"/>
    </location>
</feature>
<feature type="region of interest" description="Disordered" evidence="1">
    <location>
        <begin position="1"/>
        <end position="132"/>
    </location>
</feature>
<protein>
    <submittedName>
        <fullName evidence="2">Nucleoside ABC transporter, periplasmic nucleoside-binding protein</fullName>
    </submittedName>
</protein>
<feature type="compositionally biased region" description="Basic residues" evidence="1">
    <location>
        <begin position="366"/>
        <end position="376"/>
    </location>
</feature>
<feature type="compositionally biased region" description="Basic and acidic residues" evidence="1">
    <location>
        <begin position="351"/>
        <end position="365"/>
    </location>
</feature>
<feature type="compositionally biased region" description="Low complexity" evidence="1">
    <location>
        <begin position="58"/>
        <end position="72"/>
    </location>
</feature>
<feature type="compositionally biased region" description="Basic residues" evidence="1">
    <location>
        <begin position="242"/>
        <end position="256"/>
    </location>
</feature>
<dbReference type="AlphaFoldDB" id="A0A6J4VL82"/>